<dbReference type="SUPFAM" id="SSF56112">
    <property type="entry name" value="Protein kinase-like (PK-like)"/>
    <property type="match status" value="1"/>
</dbReference>
<evidence type="ECO:0000256" key="14">
    <source>
        <dbReference type="PROSITE-ProRule" id="PRU10141"/>
    </source>
</evidence>
<comment type="subcellular location">
    <subcellularLocation>
        <location evidence="2">Cell membrane</location>
    </subcellularLocation>
    <subcellularLocation>
        <location evidence="1">Nucleus</location>
    </subcellularLocation>
</comment>
<dbReference type="SUPFAM" id="SSF55945">
    <property type="entry name" value="TATA-box binding protein-like"/>
    <property type="match status" value="2"/>
</dbReference>
<dbReference type="InterPro" id="IPR000719">
    <property type="entry name" value="Prot_kinase_dom"/>
</dbReference>
<keyword evidence="12" id="KW-0804">Transcription</keyword>
<reference evidence="18 19" key="1">
    <citation type="journal article" date="2023" name="Hortic Res">
        <title>Pangenome of water caltrop reveals structural variations and asymmetric subgenome divergence after allopolyploidization.</title>
        <authorList>
            <person name="Zhang X."/>
            <person name="Chen Y."/>
            <person name="Wang L."/>
            <person name="Yuan Y."/>
            <person name="Fang M."/>
            <person name="Shi L."/>
            <person name="Lu R."/>
            <person name="Comes H.P."/>
            <person name="Ma Y."/>
            <person name="Chen Y."/>
            <person name="Huang G."/>
            <person name="Zhou Y."/>
            <person name="Zheng Z."/>
            <person name="Qiu Y."/>
        </authorList>
    </citation>
    <scope>NUCLEOTIDE SEQUENCE [LARGE SCALE GENOMIC DNA]</scope>
    <source>
        <strain evidence="18">F231</strain>
    </source>
</reference>
<keyword evidence="19" id="KW-1185">Reference proteome</keyword>
<organism evidence="18 19">
    <name type="scientific">Trapa natans</name>
    <name type="common">Water chestnut</name>
    <dbReference type="NCBI Taxonomy" id="22666"/>
    <lineage>
        <taxon>Eukaryota</taxon>
        <taxon>Viridiplantae</taxon>
        <taxon>Streptophyta</taxon>
        <taxon>Embryophyta</taxon>
        <taxon>Tracheophyta</taxon>
        <taxon>Spermatophyta</taxon>
        <taxon>Magnoliopsida</taxon>
        <taxon>eudicotyledons</taxon>
        <taxon>Gunneridae</taxon>
        <taxon>Pentapetalae</taxon>
        <taxon>rosids</taxon>
        <taxon>malvids</taxon>
        <taxon>Myrtales</taxon>
        <taxon>Lythraceae</taxon>
        <taxon>Trapa</taxon>
    </lineage>
</organism>
<protein>
    <recommendedName>
        <fullName evidence="4">non-specific serine/threonine protein kinase</fullName>
        <ecNumber evidence="4">2.7.11.1</ecNumber>
    </recommendedName>
</protein>
<evidence type="ECO:0000259" key="17">
    <source>
        <dbReference type="PROSITE" id="PS50011"/>
    </source>
</evidence>
<feature type="domain" description="Protein kinase" evidence="17">
    <location>
        <begin position="297"/>
        <end position="499"/>
    </location>
</feature>
<dbReference type="Pfam" id="PF07714">
    <property type="entry name" value="PK_Tyr_Ser-Thr"/>
    <property type="match status" value="1"/>
</dbReference>
<dbReference type="InterPro" id="IPR033710">
    <property type="entry name" value="TBP_eukaryotic"/>
</dbReference>
<dbReference type="PROSITE" id="PS00351">
    <property type="entry name" value="TFIID"/>
    <property type="match status" value="1"/>
</dbReference>
<keyword evidence="7" id="KW-0808">Transferase</keyword>
<evidence type="ECO:0000256" key="1">
    <source>
        <dbReference type="ARBA" id="ARBA00004123"/>
    </source>
</evidence>
<dbReference type="Gene3D" id="1.10.510.10">
    <property type="entry name" value="Transferase(Phosphotransferase) domain 1"/>
    <property type="match status" value="1"/>
</dbReference>
<evidence type="ECO:0000256" key="5">
    <source>
        <dbReference type="ARBA" id="ARBA00022475"/>
    </source>
</evidence>
<evidence type="ECO:0000313" key="18">
    <source>
        <dbReference type="EMBL" id="KAK4788443.1"/>
    </source>
</evidence>
<keyword evidence="11" id="KW-0238">DNA-binding</keyword>
<feature type="binding site" evidence="14">
    <location>
        <position position="332"/>
    </location>
    <ligand>
        <name>ATP</name>
        <dbReference type="ChEBI" id="CHEBI:30616"/>
    </ligand>
</feature>
<dbReference type="InterPro" id="IPR011009">
    <property type="entry name" value="Kinase-like_dom_sf"/>
</dbReference>
<dbReference type="PROSITE" id="PS00107">
    <property type="entry name" value="PROTEIN_KINASE_ATP"/>
    <property type="match status" value="1"/>
</dbReference>
<dbReference type="PROSITE" id="PS50011">
    <property type="entry name" value="PROTEIN_KINASE_DOM"/>
    <property type="match status" value="1"/>
</dbReference>
<dbReference type="InterPro" id="IPR017441">
    <property type="entry name" value="Protein_kinase_ATP_BS"/>
</dbReference>
<dbReference type="Gene3D" id="3.30.200.20">
    <property type="entry name" value="Phosphorylase Kinase, domain 1"/>
    <property type="match status" value="1"/>
</dbReference>
<evidence type="ECO:0000256" key="16">
    <source>
        <dbReference type="SAM" id="MobiDB-lite"/>
    </source>
</evidence>
<dbReference type="AlphaFoldDB" id="A0AAN7LHW2"/>
<keyword evidence="5" id="KW-0472">Membrane</keyword>
<dbReference type="FunFam" id="3.30.310.10:FF:000002">
    <property type="entry name" value="TATA-box-binding protein 2"/>
    <property type="match status" value="1"/>
</dbReference>
<evidence type="ECO:0000256" key="2">
    <source>
        <dbReference type="ARBA" id="ARBA00004236"/>
    </source>
</evidence>
<keyword evidence="10 14" id="KW-0067">ATP-binding</keyword>
<proteinExistence type="inferred from homology"/>
<dbReference type="InterPro" id="IPR050823">
    <property type="entry name" value="Plant_Ser_Thr_Prot_Kinase"/>
</dbReference>
<accession>A0AAN7LHW2</accession>
<dbReference type="InterPro" id="IPR030491">
    <property type="entry name" value="TBP_CS"/>
</dbReference>
<comment type="similarity">
    <text evidence="3">Belongs to the TBP family.</text>
</comment>
<evidence type="ECO:0000256" key="6">
    <source>
        <dbReference type="ARBA" id="ARBA00022527"/>
    </source>
</evidence>
<keyword evidence="9" id="KW-0418">Kinase</keyword>
<dbReference type="PRINTS" id="PR00686">
    <property type="entry name" value="TIFACTORIID"/>
</dbReference>
<evidence type="ECO:0000256" key="12">
    <source>
        <dbReference type="ARBA" id="ARBA00023163"/>
    </source>
</evidence>
<dbReference type="Gene3D" id="3.30.310.10">
    <property type="entry name" value="TATA-Binding Protein"/>
    <property type="match status" value="2"/>
</dbReference>
<evidence type="ECO:0000313" key="19">
    <source>
        <dbReference type="Proteomes" id="UP001346149"/>
    </source>
</evidence>
<dbReference type="Proteomes" id="UP001346149">
    <property type="component" value="Unassembled WGS sequence"/>
</dbReference>
<evidence type="ECO:0000256" key="11">
    <source>
        <dbReference type="ARBA" id="ARBA00023125"/>
    </source>
</evidence>
<dbReference type="GO" id="GO:0006352">
    <property type="term" value="P:DNA-templated transcription initiation"/>
    <property type="evidence" value="ECO:0007669"/>
    <property type="project" value="InterPro"/>
</dbReference>
<evidence type="ECO:0000256" key="3">
    <source>
        <dbReference type="ARBA" id="ARBA00005560"/>
    </source>
</evidence>
<dbReference type="CDD" id="cd04516">
    <property type="entry name" value="TBP_eukaryotes"/>
    <property type="match status" value="1"/>
</dbReference>
<dbReference type="InterPro" id="IPR012295">
    <property type="entry name" value="TBP_dom_sf"/>
</dbReference>
<dbReference type="GO" id="GO:0005886">
    <property type="term" value="C:plasma membrane"/>
    <property type="evidence" value="ECO:0007669"/>
    <property type="project" value="UniProtKB-SubCell"/>
</dbReference>
<dbReference type="InterPro" id="IPR008271">
    <property type="entry name" value="Ser/Thr_kinase_AS"/>
</dbReference>
<gene>
    <name evidence="18" type="ORF">SAY86_019762</name>
</gene>
<evidence type="ECO:0000256" key="10">
    <source>
        <dbReference type="ARBA" id="ARBA00022840"/>
    </source>
</evidence>
<evidence type="ECO:0000256" key="13">
    <source>
        <dbReference type="ARBA" id="ARBA00023242"/>
    </source>
</evidence>
<feature type="region of interest" description="Disordered" evidence="16">
    <location>
        <begin position="235"/>
        <end position="274"/>
    </location>
</feature>
<keyword evidence="6 15" id="KW-0723">Serine/threonine-protein kinase</keyword>
<dbReference type="GO" id="GO:0003677">
    <property type="term" value="F:DNA binding"/>
    <property type="evidence" value="ECO:0007669"/>
    <property type="project" value="UniProtKB-KW"/>
</dbReference>
<dbReference type="GO" id="GO:0004674">
    <property type="term" value="F:protein serine/threonine kinase activity"/>
    <property type="evidence" value="ECO:0007669"/>
    <property type="project" value="UniProtKB-KW"/>
</dbReference>
<dbReference type="Pfam" id="PF00352">
    <property type="entry name" value="TBP"/>
    <property type="match status" value="2"/>
</dbReference>
<dbReference type="EC" id="2.7.11.1" evidence="4"/>
<sequence>MRIREPKTTALIFASGKMVCTGAKSEQQSKLAARKYARIIQKLGFPAKFKDFKIQNIVGSCDVKFPIRLEGLAYSHGAFSSYEPELFPGLIYRMKQPKIVLLIFVSGKIVLTGAKVRDETYTAFENIYPVLTEFRKVQQCLPRVVSNEFGNRYLLLGHADLGCASGWFWWGVITLILDLIGSVNRGWLDETMNMAFLSCDLRTSSVDIVFDIPHHDPTSMKFPIRFRVIKSPQGQTDQEEVVYESPNHQSPTFKSPKEEGKLPTNPKEVEDLRSRDSATNPLVAFTYKELKIITANFRQDQVLGGGGFGSVYKGFITDHLREGLHPLQVAVKVHDGDNSYQGHREWLAEVIYLGQLSHPNLVKLSGYCCEDEHRVLVYEYMPWGSVEHNLFSRVLLPLSWSIRMKIALGAAKGLAFLHEAEKPVIYRDFKTSNILLDMDYNAKLSDFGLAKDGPVGDKSHVSTRIMGTYGYAAPEYIMTGDYCPFSLWHISKAKDFIRF</sequence>
<evidence type="ECO:0000256" key="7">
    <source>
        <dbReference type="ARBA" id="ARBA00022679"/>
    </source>
</evidence>
<dbReference type="FunFam" id="3.30.200.20:FF:000228">
    <property type="entry name" value="Serine/threonine-protein kinase BIK1"/>
    <property type="match status" value="1"/>
</dbReference>
<evidence type="ECO:0000256" key="9">
    <source>
        <dbReference type="ARBA" id="ARBA00022777"/>
    </source>
</evidence>
<dbReference type="InterPro" id="IPR001245">
    <property type="entry name" value="Ser-Thr/Tyr_kinase_cat_dom"/>
</dbReference>
<evidence type="ECO:0000256" key="4">
    <source>
        <dbReference type="ARBA" id="ARBA00012513"/>
    </source>
</evidence>
<name>A0AAN7LHW2_TRANT</name>
<keyword evidence="8 14" id="KW-0547">Nucleotide-binding</keyword>
<feature type="compositionally biased region" description="Basic and acidic residues" evidence="16">
    <location>
        <begin position="255"/>
        <end position="274"/>
    </location>
</feature>
<comment type="similarity">
    <text evidence="15">Belongs to the protein kinase superfamily.</text>
</comment>
<dbReference type="GO" id="GO:0005524">
    <property type="term" value="F:ATP binding"/>
    <property type="evidence" value="ECO:0007669"/>
    <property type="project" value="UniProtKB-UniRule"/>
</dbReference>
<evidence type="ECO:0000256" key="8">
    <source>
        <dbReference type="ARBA" id="ARBA00022741"/>
    </source>
</evidence>
<dbReference type="GO" id="GO:0005634">
    <property type="term" value="C:nucleus"/>
    <property type="evidence" value="ECO:0007669"/>
    <property type="project" value="UniProtKB-SubCell"/>
</dbReference>
<dbReference type="PANTHER" id="PTHR45621">
    <property type="entry name" value="OS01G0588500 PROTEIN-RELATED"/>
    <property type="match status" value="1"/>
</dbReference>
<keyword evidence="5" id="KW-1003">Cell membrane</keyword>
<dbReference type="InterPro" id="IPR000814">
    <property type="entry name" value="TBP"/>
</dbReference>
<keyword evidence="13" id="KW-0539">Nucleus</keyword>
<dbReference type="EMBL" id="JAXQNO010000011">
    <property type="protein sequence ID" value="KAK4788443.1"/>
    <property type="molecule type" value="Genomic_DNA"/>
</dbReference>
<evidence type="ECO:0000256" key="15">
    <source>
        <dbReference type="RuleBase" id="RU000304"/>
    </source>
</evidence>
<comment type="caution">
    <text evidence="18">The sequence shown here is derived from an EMBL/GenBank/DDBJ whole genome shotgun (WGS) entry which is preliminary data.</text>
</comment>
<dbReference type="PROSITE" id="PS00108">
    <property type="entry name" value="PROTEIN_KINASE_ST"/>
    <property type="match status" value="1"/>
</dbReference>